<feature type="compositionally biased region" description="Basic and acidic residues" evidence="1">
    <location>
        <begin position="26"/>
        <end position="40"/>
    </location>
</feature>
<feature type="region of interest" description="Disordered" evidence="1">
    <location>
        <begin position="16"/>
        <end position="40"/>
    </location>
</feature>
<dbReference type="EMBL" id="BARV01034633">
    <property type="protein sequence ID" value="GAI49022.1"/>
    <property type="molecule type" value="Genomic_DNA"/>
</dbReference>
<dbReference type="AlphaFoldDB" id="X1NYB2"/>
<accession>X1NYB2</accession>
<organism evidence="2">
    <name type="scientific">marine sediment metagenome</name>
    <dbReference type="NCBI Taxonomy" id="412755"/>
    <lineage>
        <taxon>unclassified sequences</taxon>
        <taxon>metagenomes</taxon>
        <taxon>ecological metagenomes</taxon>
    </lineage>
</organism>
<evidence type="ECO:0000313" key="2">
    <source>
        <dbReference type="EMBL" id="GAI49022.1"/>
    </source>
</evidence>
<proteinExistence type="predicted"/>
<feature type="non-terminal residue" evidence="2">
    <location>
        <position position="1"/>
    </location>
</feature>
<protein>
    <submittedName>
        <fullName evidence="2">Uncharacterized protein</fullName>
    </submittedName>
</protein>
<evidence type="ECO:0000256" key="1">
    <source>
        <dbReference type="SAM" id="MobiDB-lite"/>
    </source>
</evidence>
<sequence length="59" mass="6804">LRTELPGFRKDIKEAMGSTVLPPGKSAEERKERTSKLRQAVETDKDIEEIGRRLFFREG</sequence>
<reference evidence="2" key="1">
    <citation type="journal article" date="2014" name="Front. Microbiol.">
        <title>High frequency of phylogenetically diverse reductive dehalogenase-homologous genes in deep subseafloor sedimentary metagenomes.</title>
        <authorList>
            <person name="Kawai M."/>
            <person name="Futagami T."/>
            <person name="Toyoda A."/>
            <person name="Takaki Y."/>
            <person name="Nishi S."/>
            <person name="Hori S."/>
            <person name="Arai W."/>
            <person name="Tsubouchi T."/>
            <person name="Morono Y."/>
            <person name="Uchiyama I."/>
            <person name="Ito T."/>
            <person name="Fujiyama A."/>
            <person name="Inagaki F."/>
            <person name="Takami H."/>
        </authorList>
    </citation>
    <scope>NUCLEOTIDE SEQUENCE</scope>
    <source>
        <strain evidence="2">Expedition CK06-06</strain>
    </source>
</reference>
<comment type="caution">
    <text evidence="2">The sequence shown here is derived from an EMBL/GenBank/DDBJ whole genome shotgun (WGS) entry which is preliminary data.</text>
</comment>
<name>X1NYB2_9ZZZZ</name>
<gene>
    <name evidence="2" type="ORF">S06H3_54190</name>
</gene>